<dbReference type="InterPro" id="IPR020004">
    <property type="entry name" value="UDP-GlcNAc_Epase"/>
</dbReference>
<dbReference type="Proteomes" id="UP000028123">
    <property type="component" value="Unassembled WGS sequence"/>
</dbReference>
<dbReference type="SUPFAM" id="SSF53756">
    <property type="entry name" value="UDP-Glycosyltransferase/glycogen phosphorylase"/>
    <property type="match status" value="1"/>
</dbReference>
<comment type="caution">
    <text evidence="2">The sequence shown here is derived from an EMBL/GenBank/DDBJ whole genome shotgun (WGS) entry which is preliminary data.</text>
</comment>
<dbReference type="NCBIfam" id="TIGR03568">
    <property type="entry name" value="NeuC_NnaA"/>
    <property type="match status" value="1"/>
</dbReference>
<dbReference type="EMBL" id="JNVM01000006">
    <property type="protein sequence ID" value="KEQ26305.1"/>
    <property type="molecule type" value="Genomic_DNA"/>
</dbReference>
<evidence type="ECO:0000313" key="2">
    <source>
        <dbReference type="EMBL" id="KEQ26305.1"/>
    </source>
</evidence>
<evidence type="ECO:0000259" key="1">
    <source>
        <dbReference type="Pfam" id="PF02350"/>
    </source>
</evidence>
<feature type="domain" description="UDP-N-acetylglucosamine 2-epimerase" evidence="1">
    <location>
        <begin position="22"/>
        <end position="352"/>
    </location>
</feature>
<dbReference type="Pfam" id="PF02350">
    <property type="entry name" value="Epimerase_2"/>
    <property type="match status" value="1"/>
</dbReference>
<dbReference type="GO" id="GO:0006047">
    <property type="term" value="P:UDP-N-acetylglucosamine metabolic process"/>
    <property type="evidence" value="ECO:0007669"/>
    <property type="project" value="InterPro"/>
</dbReference>
<dbReference type="RefSeq" id="WP_036678626.1">
    <property type="nucleotide sequence ID" value="NZ_JNVM01000006.1"/>
</dbReference>
<protein>
    <submittedName>
        <fullName evidence="2">UDP-N-acetylglucosamine 2-epimerase</fullName>
    </submittedName>
</protein>
<name>A0A081P6I2_9BACL</name>
<dbReference type="InterPro" id="IPR029767">
    <property type="entry name" value="WecB-like"/>
</dbReference>
<evidence type="ECO:0000313" key="3">
    <source>
        <dbReference type="Proteomes" id="UP000028123"/>
    </source>
</evidence>
<dbReference type="GO" id="GO:0004553">
    <property type="term" value="F:hydrolase activity, hydrolyzing O-glycosyl compounds"/>
    <property type="evidence" value="ECO:0007669"/>
    <property type="project" value="InterPro"/>
</dbReference>
<dbReference type="Gene3D" id="3.40.50.2000">
    <property type="entry name" value="Glycogen Phosphorylase B"/>
    <property type="match status" value="2"/>
</dbReference>
<dbReference type="InterPro" id="IPR003331">
    <property type="entry name" value="UDP_GlcNAc_Epimerase_2_dom"/>
</dbReference>
<proteinExistence type="predicted"/>
<gene>
    <name evidence="2" type="ORF">ET33_31005</name>
</gene>
<keyword evidence="3" id="KW-1185">Reference proteome</keyword>
<sequence>MHIVYVTGTRADYGIIRPALLELRGDPRFQLELIATGMHLHPEYGETIAEIHKDAFPVIAAPSILMKGDSREAMSKSLGLGLLHFSDILQRSKPDAVLLLGDRGEMLAAAIAAHYQNIGIVHLHGGEQSGSADDAVRHAISKLAHLHFVASLRAKRFLLQMGEADWRIIPIGSMRKRQIEQVKHLNEATARRWTEAYGLGSPSRKLLLCIHPDSKEQLSYGEQISTVLKGLGPHAGHAIYVIGPNSDSGGDLFREKLLAFAGEHPHIRYFPSIPDDQFLFLLGHVDLMIGNSSSAIIEAPFFGLPAINIGNRQHGREGADNVVSVPFDAARIEQAIATQLSRGRLPGLRNPYDLTAHPEKELAEQLARLHTLPGVWNKLN</sequence>
<dbReference type="OrthoDB" id="9803238at2"/>
<dbReference type="eggNOG" id="COG0381">
    <property type="taxonomic scope" value="Bacteria"/>
</dbReference>
<accession>A0A081P6I2</accession>
<reference evidence="2 3" key="1">
    <citation type="submission" date="2014-06" db="EMBL/GenBank/DDBJ databases">
        <title>Draft genome sequence of Paenibacillus sp. MSt1.</title>
        <authorList>
            <person name="Aw Y.K."/>
            <person name="Ong K.S."/>
            <person name="Gan H.M."/>
            <person name="Lee S.M."/>
        </authorList>
    </citation>
    <scope>NUCLEOTIDE SEQUENCE [LARGE SCALE GENOMIC DNA]</scope>
    <source>
        <strain evidence="2 3">MSt1</strain>
    </source>
</reference>
<dbReference type="AlphaFoldDB" id="A0A081P6I2"/>
<organism evidence="2 3">
    <name type="scientific">Paenibacillus tyrfis</name>
    <dbReference type="NCBI Taxonomy" id="1501230"/>
    <lineage>
        <taxon>Bacteria</taxon>
        <taxon>Bacillati</taxon>
        <taxon>Bacillota</taxon>
        <taxon>Bacilli</taxon>
        <taxon>Bacillales</taxon>
        <taxon>Paenibacillaceae</taxon>
        <taxon>Paenibacillus</taxon>
    </lineage>
</organism>
<dbReference type="PANTHER" id="PTHR43174">
    <property type="entry name" value="UDP-N-ACETYLGLUCOSAMINE 2-EPIMERASE"/>
    <property type="match status" value="1"/>
</dbReference>
<dbReference type="PANTHER" id="PTHR43174:SF3">
    <property type="entry name" value="UDP-N-ACETYLGLUCOSAMINE 2-EPIMERASE"/>
    <property type="match status" value="1"/>
</dbReference>